<gene>
    <name evidence="2" type="ORF">A3783_08710</name>
</gene>
<keyword evidence="3" id="KW-1185">Reference proteome</keyword>
<organism evidence="2 3">
    <name type="scientific">Exiguobacterium undae</name>
    <dbReference type="NCBI Taxonomy" id="169177"/>
    <lineage>
        <taxon>Bacteria</taxon>
        <taxon>Bacillati</taxon>
        <taxon>Bacillota</taxon>
        <taxon>Bacilli</taxon>
        <taxon>Bacillales</taxon>
        <taxon>Bacillales Family XII. Incertae Sedis</taxon>
        <taxon>Exiguobacterium</taxon>
    </lineage>
</organism>
<sequence length="137" mass="14897">MKKWMLISSLVVLAGCAEQTTTTDNESAKACDRSVEVSVVDHADKKTLFEDKMCLTKSDTALDALEETDLAVVKTGKGDMSYVTAVDGIREKSAGASSGWVFGVNDKPGQVGAAAYELKDGDRLEWRFEKDAMAYFQ</sequence>
<dbReference type="InterPro" id="IPR027954">
    <property type="entry name" value="Transcobalamin-like_C"/>
</dbReference>
<evidence type="ECO:0000259" key="1">
    <source>
        <dbReference type="Pfam" id="PF14478"/>
    </source>
</evidence>
<dbReference type="Pfam" id="PF14478">
    <property type="entry name" value="DUF4430"/>
    <property type="match status" value="1"/>
</dbReference>
<dbReference type="Proteomes" id="UP000078447">
    <property type="component" value="Unassembled WGS sequence"/>
</dbReference>
<dbReference type="EMBL" id="LVVL01000001">
    <property type="protein sequence ID" value="OAN15998.1"/>
    <property type="molecule type" value="Genomic_DNA"/>
</dbReference>
<reference evidence="2 3" key="1">
    <citation type="submission" date="2016-03" db="EMBL/GenBank/DDBJ databases">
        <authorList>
            <person name="Cho S.-Y."/>
            <person name="Lim S."/>
            <person name="Kim H."/>
            <person name="Soh E.H."/>
            <person name="Moon J.S."/>
        </authorList>
    </citation>
    <scope>NUCLEOTIDE SEQUENCE [LARGE SCALE GENOMIC DNA]</scope>
    <source>
        <strain evidence="2 3">KCTC 3810</strain>
    </source>
</reference>
<proteinExistence type="predicted"/>
<dbReference type="Gene3D" id="2.170.130.30">
    <property type="match status" value="1"/>
</dbReference>
<dbReference type="PROSITE" id="PS51257">
    <property type="entry name" value="PROKAR_LIPOPROTEIN"/>
    <property type="match status" value="1"/>
</dbReference>
<evidence type="ECO:0000313" key="2">
    <source>
        <dbReference type="EMBL" id="OAN15998.1"/>
    </source>
</evidence>
<comment type="caution">
    <text evidence="2">The sequence shown here is derived from an EMBL/GenBank/DDBJ whole genome shotgun (WGS) entry which is preliminary data.</text>
</comment>
<accession>A0ABX2VCM6</accession>
<name>A0ABX2VCM6_9BACL</name>
<protein>
    <recommendedName>
        <fullName evidence="1">Transcobalamin-like C-terminal domain-containing protein</fullName>
    </recommendedName>
</protein>
<dbReference type="RefSeq" id="WP_028106724.1">
    <property type="nucleotide sequence ID" value="NZ_LVVL01000001.1"/>
</dbReference>
<feature type="domain" description="Transcobalamin-like C-terminal" evidence="1">
    <location>
        <begin position="59"/>
        <end position="130"/>
    </location>
</feature>
<evidence type="ECO:0000313" key="3">
    <source>
        <dbReference type="Proteomes" id="UP000078447"/>
    </source>
</evidence>